<feature type="region of interest" description="Disordered" evidence="1">
    <location>
        <begin position="182"/>
        <end position="209"/>
    </location>
</feature>
<sequence length="372" mass="41641">MAGLRGICSSPLSSADEADAPSSGFPDFSPSPESRSARRKTNVPLKRQETSAKRKKKASTMSSRPVKKQKPQGDAKSTKELVHEAPLEFVEFLADQLSGVQQAKYEKEFGTAQGFVIRLPPSSWKTKHKRSELSEWVQSLGFTSAATLRRYTLRVASRKAEIILHELCHRVPSIGEDDMENEVASQTEDIIERNDASGDAGEKERTPSEDYLNDPALVRLKEYFRKLESQELEVLSYSENHKLLSSTRHMAIADAMEDVLAQPSVRRDRRLARRLSKLGRISGRRISSIPLVPSTILPPVEDDWVWDQEMEKMSLTPVKRRISLGDSSVTQKLNILGEGVLQLVLHSGLVDVVTLKGVIRKVSTMWKNIAIV</sequence>
<evidence type="ECO:0000256" key="1">
    <source>
        <dbReference type="SAM" id="MobiDB-lite"/>
    </source>
</evidence>
<dbReference type="AlphaFoldDB" id="A0A8T1X7T0"/>
<accession>A0A8T1X7T0</accession>
<dbReference type="EMBL" id="JAGDFL010000043">
    <property type="protein sequence ID" value="KAG7399879.1"/>
    <property type="molecule type" value="Genomic_DNA"/>
</dbReference>
<reference evidence="2" key="1">
    <citation type="submission" date="2021-02" db="EMBL/GenBank/DDBJ databases">
        <authorList>
            <person name="Palmer J.M."/>
        </authorList>
    </citation>
    <scope>NUCLEOTIDE SEQUENCE</scope>
    <source>
        <strain evidence="2">SCRP23</strain>
    </source>
</reference>
<dbReference type="OrthoDB" id="194690at2759"/>
<proteinExistence type="predicted"/>
<organism evidence="2 3">
    <name type="scientific">Phytophthora boehmeriae</name>
    <dbReference type="NCBI Taxonomy" id="109152"/>
    <lineage>
        <taxon>Eukaryota</taxon>
        <taxon>Sar</taxon>
        <taxon>Stramenopiles</taxon>
        <taxon>Oomycota</taxon>
        <taxon>Peronosporomycetes</taxon>
        <taxon>Peronosporales</taxon>
        <taxon>Peronosporaceae</taxon>
        <taxon>Phytophthora</taxon>
    </lineage>
</organism>
<protein>
    <submittedName>
        <fullName evidence="2">Uncharacterized protein</fullName>
    </submittedName>
</protein>
<comment type="caution">
    <text evidence="2">The sequence shown here is derived from an EMBL/GenBank/DDBJ whole genome shotgun (WGS) entry which is preliminary data.</text>
</comment>
<feature type="compositionally biased region" description="Basic and acidic residues" evidence="1">
    <location>
        <begin position="190"/>
        <end position="208"/>
    </location>
</feature>
<gene>
    <name evidence="2" type="ORF">PHYBOEH_007740</name>
</gene>
<dbReference type="Proteomes" id="UP000693981">
    <property type="component" value="Unassembled WGS sequence"/>
</dbReference>
<name>A0A8T1X7T0_9STRA</name>
<evidence type="ECO:0000313" key="3">
    <source>
        <dbReference type="Proteomes" id="UP000693981"/>
    </source>
</evidence>
<feature type="compositionally biased region" description="Low complexity" evidence="1">
    <location>
        <begin position="21"/>
        <end position="34"/>
    </location>
</feature>
<evidence type="ECO:0000313" key="2">
    <source>
        <dbReference type="EMBL" id="KAG7399879.1"/>
    </source>
</evidence>
<feature type="region of interest" description="Disordered" evidence="1">
    <location>
        <begin position="1"/>
        <end position="79"/>
    </location>
</feature>
<keyword evidence="3" id="KW-1185">Reference proteome</keyword>